<name>S0KM31_9ENTE</name>
<comment type="subcellular location">
    <subcellularLocation>
        <location evidence="1 11">Cytoplasm</location>
    </subcellularLocation>
</comment>
<proteinExistence type="inferred from homology"/>
<reference evidence="13 14" key="1">
    <citation type="submission" date="2013-03" db="EMBL/GenBank/DDBJ databases">
        <title>The Genome Sequence of Enterococcus sulfureus ATCC_49903 (PacBio/Illumina hybrid assembly).</title>
        <authorList>
            <consortium name="The Broad Institute Genomics Platform"/>
            <consortium name="The Broad Institute Genome Sequencing Center for Infectious Disease"/>
            <person name="Earl A."/>
            <person name="Russ C."/>
            <person name="Gilmore M."/>
            <person name="Surin D."/>
            <person name="Walker B."/>
            <person name="Young S."/>
            <person name="Zeng Q."/>
            <person name="Gargeya S."/>
            <person name="Fitzgerald M."/>
            <person name="Haas B."/>
            <person name="Abouelleil A."/>
            <person name="Allen A.W."/>
            <person name="Alvarado L."/>
            <person name="Arachchi H.M."/>
            <person name="Berlin A.M."/>
            <person name="Chapman S.B."/>
            <person name="Gainer-Dewar J."/>
            <person name="Goldberg J."/>
            <person name="Griggs A."/>
            <person name="Gujja S."/>
            <person name="Hansen M."/>
            <person name="Howarth C."/>
            <person name="Imamovic A."/>
            <person name="Ireland A."/>
            <person name="Larimer J."/>
            <person name="McCowan C."/>
            <person name="Murphy C."/>
            <person name="Pearson M."/>
            <person name="Poon T.W."/>
            <person name="Priest M."/>
            <person name="Roberts A."/>
            <person name="Saif S."/>
            <person name="Shea T."/>
            <person name="Sisk P."/>
            <person name="Sykes S."/>
            <person name="Wortman J."/>
            <person name="Nusbaum C."/>
            <person name="Birren B."/>
        </authorList>
    </citation>
    <scope>NUCLEOTIDE SEQUENCE [LARGE SCALE GENOMIC DNA]</scope>
    <source>
        <strain evidence="13 14">ATCC 49903</strain>
    </source>
</reference>
<evidence type="ECO:0000313" key="13">
    <source>
        <dbReference type="EMBL" id="EOT82953.1"/>
    </source>
</evidence>
<dbReference type="InterPro" id="IPR050064">
    <property type="entry name" value="IGPS_HisA/HisF"/>
</dbReference>
<evidence type="ECO:0000256" key="10">
    <source>
        <dbReference type="ARBA" id="ARBA00047838"/>
    </source>
</evidence>
<keyword evidence="14" id="KW-1185">Reference proteome</keyword>
<dbReference type="EMBL" id="ASWO01000007">
    <property type="protein sequence ID" value="EOT82953.1"/>
    <property type="molecule type" value="Genomic_DNA"/>
</dbReference>
<dbReference type="PANTHER" id="PTHR21235:SF2">
    <property type="entry name" value="IMIDAZOLE GLYCEROL PHOSPHATE SYNTHASE HISHF"/>
    <property type="match status" value="1"/>
</dbReference>
<feature type="active site" evidence="11">
    <location>
        <position position="130"/>
    </location>
</feature>
<dbReference type="EC" id="4.3.2.10" evidence="11"/>
<dbReference type="STRING" id="1140003.OMY_02015"/>
<evidence type="ECO:0000256" key="2">
    <source>
        <dbReference type="ARBA" id="ARBA00005091"/>
    </source>
</evidence>
<dbReference type="RefSeq" id="WP_016186447.1">
    <property type="nucleotide sequence ID" value="NZ_ASWO01000007.1"/>
</dbReference>
<dbReference type="InterPro" id="IPR006062">
    <property type="entry name" value="His_biosynth"/>
</dbReference>
<dbReference type="FunFam" id="3.20.20.70:FF:000006">
    <property type="entry name" value="Imidazole glycerol phosphate synthase subunit HisF"/>
    <property type="match status" value="1"/>
</dbReference>
<dbReference type="GO" id="GO:0000107">
    <property type="term" value="F:imidazoleglycerol-phosphate synthase activity"/>
    <property type="evidence" value="ECO:0007669"/>
    <property type="project" value="UniProtKB-UniRule"/>
</dbReference>
<comment type="pathway">
    <text evidence="2 11">Amino-acid biosynthesis; L-histidine biosynthesis; L-histidine from 5-phospho-alpha-D-ribose 1-diphosphate: step 5/9.</text>
</comment>
<dbReference type="GO" id="GO:0005737">
    <property type="term" value="C:cytoplasm"/>
    <property type="evidence" value="ECO:0007669"/>
    <property type="project" value="UniProtKB-SubCell"/>
</dbReference>
<dbReference type="Proteomes" id="UP000015961">
    <property type="component" value="Unassembled WGS sequence"/>
</dbReference>
<dbReference type="NCBIfam" id="TIGR00735">
    <property type="entry name" value="hisF"/>
    <property type="match status" value="1"/>
</dbReference>
<comment type="catalytic activity">
    <reaction evidence="10 11">
        <text>5-[(5-phospho-1-deoxy-D-ribulos-1-ylimino)methylamino]-1-(5-phospho-beta-D-ribosyl)imidazole-4-carboxamide + L-glutamine = D-erythro-1-(imidazol-4-yl)glycerol 3-phosphate + 5-amino-1-(5-phospho-beta-D-ribosyl)imidazole-4-carboxamide + L-glutamate + H(+)</text>
        <dbReference type="Rhea" id="RHEA:24793"/>
        <dbReference type="ChEBI" id="CHEBI:15378"/>
        <dbReference type="ChEBI" id="CHEBI:29985"/>
        <dbReference type="ChEBI" id="CHEBI:58278"/>
        <dbReference type="ChEBI" id="CHEBI:58359"/>
        <dbReference type="ChEBI" id="CHEBI:58475"/>
        <dbReference type="ChEBI" id="CHEBI:58525"/>
        <dbReference type="EC" id="4.3.2.10"/>
    </reaction>
</comment>
<dbReference type="GO" id="GO:0016829">
    <property type="term" value="F:lyase activity"/>
    <property type="evidence" value="ECO:0007669"/>
    <property type="project" value="UniProtKB-KW"/>
</dbReference>
<dbReference type="GO" id="GO:0000105">
    <property type="term" value="P:L-histidine biosynthetic process"/>
    <property type="evidence" value="ECO:0007669"/>
    <property type="project" value="UniProtKB-UniRule"/>
</dbReference>
<comment type="caution">
    <text evidence="13">The sequence shown here is derived from an EMBL/GenBank/DDBJ whole genome shotgun (WGS) entry which is preliminary data.</text>
</comment>
<organism evidence="13 14">
    <name type="scientific">Enterococcus sulfureus ATCC 49903</name>
    <dbReference type="NCBI Taxonomy" id="1140003"/>
    <lineage>
        <taxon>Bacteria</taxon>
        <taxon>Bacillati</taxon>
        <taxon>Bacillota</taxon>
        <taxon>Bacilli</taxon>
        <taxon>Lactobacillales</taxon>
        <taxon>Enterococcaceae</taxon>
        <taxon>Enterococcus</taxon>
    </lineage>
</organism>
<evidence type="ECO:0000256" key="8">
    <source>
        <dbReference type="ARBA" id="ARBA00023239"/>
    </source>
</evidence>
<gene>
    <name evidence="11" type="primary">hisF</name>
    <name evidence="13" type="ORF">I573_02066</name>
</gene>
<protein>
    <recommendedName>
        <fullName evidence="11">Imidazole glycerol phosphate synthase subunit HisF</fullName>
        <ecNumber evidence="11">4.3.2.10</ecNumber>
    </recommendedName>
    <alternativeName>
        <fullName evidence="11">IGP synthase cyclase subunit</fullName>
    </alternativeName>
    <alternativeName>
        <fullName evidence="11">IGP synthase subunit HisF</fullName>
    </alternativeName>
    <alternativeName>
        <fullName evidence="11">ImGP synthase subunit HisF</fullName>
        <shortName evidence="11">IGPS subunit HisF</shortName>
    </alternativeName>
</protein>
<evidence type="ECO:0000256" key="9">
    <source>
        <dbReference type="ARBA" id="ARBA00025475"/>
    </source>
</evidence>
<accession>S0KM31</accession>
<keyword evidence="5 11" id="KW-0963">Cytoplasm</keyword>
<evidence type="ECO:0000256" key="7">
    <source>
        <dbReference type="ARBA" id="ARBA00023102"/>
    </source>
</evidence>
<dbReference type="eggNOG" id="COG0107">
    <property type="taxonomic scope" value="Bacteria"/>
</dbReference>
<evidence type="ECO:0000256" key="3">
    <source>
        <dbReference type="ARBA" id="ARBA00009667"/>
    </source>
</evidence>
<dbReference type="Gene3D" id="3.20.20.70">
    <property type="entry name" value="Aldolase class I"/>
    <property type="match status" value="1"/>
</dbReference>
<dbReference type="PATRIC" id="fig|1140003.3.peg.1942"/>
<keyword evidence="7 11" id="KW-0368">Histidine biosynthesis</keyword>
<dbReference type="InterPro" id="IPR004651">
    <property type="entry name" value="HisF"/>
</dbReference>
<comment type="subunit">
    <text evidence="4 11">Heterodimer of HisH and HisF.</text>
</comment>
<keyword evidence="8 11" id="KW-0456">Lyase</keyword>
<evidence type="ECO:0000256" key="1">
    <source>
        <dbReference type="ARBA" id="ARBA00004496"/>
    </source>
</evidence>
<dbReference type="AlphaFoldDB" id="S0KM31"/>
<evidence type="ECO:0000256" key="11">
    <source>
        <dbReference type="HAMAP-Rule" id="MF_01013"/>
    </source>
</evidence>
<dbReference type="Pfam" id="PF00977">
    <property type="entry name" value="His_biosynth"/>
    <property type="match status" value="1"/>
</dbReference>
<sequence length="257" mass="27431">MLAKRIIPCLDVTDGRVVKGVNFVNLTDVGDPVAIAKAYYEQGCDELVFLDISATHEGRQTMVEMVSKTADQVFIPFTVGGGIRSIEDMNAMLKAGADKVAINSAALRQPTLIQEGAQKFGNQCIVVAIDAKKVGESWHVFVTGGREDTGVDAIEWAKQAVDLGAGELLVTSMDKDGTKSGYDLALYQAISQAVSVPVIASGGAGDQEDIIEVLEKTPATGALAASIFHYNEVKIPALKQALAEREIPVRLVEKEQI</sequence>
<dbReference type="CDD" id="cd04731">
    <property type="entry name" value="HisF"/>
    <property type="match status" value="1"/>
</dbReference>
<comment type="function">
    <text evidence="9 11">IGPS catalyzes the conversion of PRFAR and glutamine to IGP, AICAR and glutamate. The HisF subunit catalyzes the cyclization activity that produces IGP and AICAR from PRFAR using the ammonia provided by the HisH subunit.</text>
</comment>
<dbReference type="PANTHER" id="PTHR21235">
    <property type="entry name" value="IMIDAZOLE GLYCEROL PHOSPHATE SYNTHASE SUBUNIT HISF/H IGP SYNTHASE SUBUNIT HISF/H"/>
    <property type="match status" value="1"/>
</dbReference>
<dbReference type="OrthoDB" id="9781903at2"/>
<comment type="similarity">
    <text evidence="3 11 12">Belongs to the HisA/HisF family.</text>
</comment>
<evidence type="ECO:0000256" key="4">
    <source>
        <dbReference type="ARBA" id="ARBA00011152"/>
    </source>
</evidence>
<dbReference type="InterPro" id="IPR011060">
    <property type="entry name" value="RibuloseP-bd_barrel"/>
</dbReference>
<keyword evidence="6 11" id="KW-0028">Amino-acid biosynthesis</keyword>
<dbReference type="InterPro" id="IPR013785">
    <property type="entry name" value="Aldolase_TIM"/>
</dbReference>
<evidence type="ECO:0000256" key="12">
    <source>
        <dbReference type="RuleBase" id="RU003657"/>
    </source>
</evidence>
<feature type="active site" evidence="11">
    <location>
        <position position="11"/>
    </location>
</feature>
<dbReference type="SUPFAM" id="SSF51366">
    <property type="entry name" value="Ribulose-phoshate binding barrel"/>
    <property type="match status" value="1"/>
</dbReference>
<dbReference type="HAMAP" id="MF_01013">
    <property type="entry name" value="HisF"/>
    <property type="match status" value="1"/>
</dbReference>
<evidence type="ECO:0000256" key="6">
    <source>
        <dbReference type="ARBA" id="ARBA00022605"/>
    </source>
</evidence>
<dbReference type="UniPathway" id="UPA00031">
    <property type="reaction ID" value="UER00010"/>
</dbReference>
<evidence type="ECO:0000256" key="5">
    <source>
        <dbReference type="ARBA" id="ARBA00022490"/>
    </source>
</evidence>
<evidence type="ECO:0000313" key="14">
    <source>
        <dbReference type="Proteomes" id="UP000015961"/>
    </source>
</evidence>